<dbReference type="STRING" id="1907.SGLAU_16555"/>
<proteinExistence type="predicted"/>
<feature type="compositionally biased region" description="Basic and acidic residues" evidence="1">
    <location>
        <begin position="15"/>
        <end position="31"/>
    </location>
</feature>
<evidence type="ECO:0000313" key="3">
    <source>
        <dbReference type="Proteomes" id="UP000029482"/>
    </source>
</evidence>
<keyword evidence="3" id="KW-1185">Reference proteome</keyword>
<protein>
    <submittedName>
        <fullName evidence="2">Uncharacterized protein</fullName>
    </submittedName>
</protein>
<evidence type="ECO:0000256" key="1">
    <source>
        <dbReference type="SAM" id="MobiDB-lite"/>
    </source>
</evidence>
<reference evidence="3" key="1">
    <citation type="journal article" date="2015" name="J. Biotechnol.">
        <title>Complete genome sequence of the actinobacterium Streptomyces glaucescens GLA.O (DSM 40922) consisting of a linear chromosome and one linear plasmid.</title>
        <authorList>
            <person name="Ortseifen V."/>
            <person name="Winkler A."/>
            <person name="Albersmeier A."/>
            <person name="Wendler S."/>
            <person name="Puhler A."/>
            <person name="Kalinowski J."/>
            <person name="Ruckert C."/>
        </authorList>
    </citation>
    <scope>NUCLEOTIDE SEQUENCE [LARGE SCALE GENOMIC DNA]</scope>
    <source>
        <strain evidence="3">DSM 40922 / GLA O</strain>
    </source>
</reference>
<accession>A0A089Z095</accession>
<dbReference type="Proteomes" id="UP000029482">
    <property type="component" value="Chromosome"/>
</dbReference>
<feature type="region of interest" description="Disordered" evidence="1">
    <location>
        <begin position="1"/>
        <end position="31"/>
    </location>
</feature>
<evidence type="ECO:0000313" key="2">
    <source>
        <dbReference type="EMBL" id="AIR99280.1"/>
    </source>
</evidence>
<organism evidence="2 3">
    <name type="scientific">Streptomyces glaucescens</name>
    <dbReference type="NCBI Taxonomy" id="1907"/>
    <lineage>
        <taxon>Bacteria</taxon>
        <taxon>Bacillati</taxon>
        <taxon>Actinomycetota</taxon>
        <taxon>Actinomycetes</taxon>
        <taxon>Kitasatosporales</taxon>
        <taxon>Streptomycetaceae</taxon>
        <taxon>Streptomyces</taxon>
    </lineage>
</organism>
<dbReference type="HOGENOM" id="CLU_3398735_0_0_11"/>
<dbReference type="EMBL" id="CP009438">
    <property type="protein sequence ID" value="AIR99280.1"/>
    <property type="molecule type" value="Genomic_DNA"/>
</dbReference>
<gene>
    <name evidence="2" type="ORF">SGLAU_16555</name>
</gene>
<sequence>MRTAVTGEISGESASRPDDDLPHVRRGTEEK</sequence>
<dbReference type="AlphaFoldDB" id="A0A089Z095"/>
<name>A0A089Z095_STRGA</name>
<dbReference type="KEGG" id="sgu:SGLAU_16555"/>